<accession>A0ABU0YQJ4</accession>
<evidence type="ECO:0000256" key="1">
    <source>
        <dbReference type="ARBA" id="ARBA00008853"/>
    </source>
</evidence>
<comment type="similarity">
    <text evidence="1">Belongs to the SMP-30/CGR1 family.</text>
</comment>
<sequence>MTASVVIGAPALFGAHRALLGESPVWDADKGRLLWCDISDRAILAADLKGTVTDRWGFPGKVGSFGLCASGRFIVGVARAVMLFNPADGALSTLCALESEPETNRLNDGKVGPDGAFWIGTMDDRPVREAQGTLYRITADGKAEKKVTGMTVPNGLAWGPGGTILYHSDSRGQWIDAYDFVPATGGWSNRRRIVADIAEQAGRPDGGACDVEGCYWSAGVSAGVLNRYSPDGKLLETLKLPFPAPTMPCFGGDDMKTLFVTSLSDNKTLPPNPNSGGIAVLRLAVAGVPVGKFADR</sequence>
<comment type="caution">
    <text evidence="3">The sequence shown here is derived from an EMBL/GenBank/DDBJ whole genome shotgun (WGS) entry which is preliminary data.</text>
</comment>
<dbReference type="SUPFAM" id="SSF63829">
    <property type="entry name" value="Calcium-dependent phosphotriesterase"/>
    <property type="match status" value="1"/>
</dbReference>
<dbReference type="InterPro" id="IPR005511">
    <property type="entry name" value="SMP-30"/>
</dbReference>
<dbReference type="PANTHER" id="PTHR10907:SF47">
    <property type="entry name" value="REGUCALCIN"/>
    <property type="match status" value="1"/>
</dbReference>
<dbReference type="InterPro" id="IPR011042">
    <property type="entry name" value="6-blade_b-propeller_TolB-like"/>
</dbReference>
<name>A0ABU0YQJ4_9PROT</name>
<evidence type="ECO:0000313" key="3">
    <source>
        <dbReference type="EMBL" id="MDQ7249999.1"/>
    </source>
</evidence>
<evidence type="ECO:0000313" key="4">
    <source>
        <dbReference type="Proteomes" id="UP001230156"/>
    </source>
</evidence>
<dbReference type="InterPro" id="IPR013658">
    <property type="entry name" value="SGL"/>
</dbReference>
<dbReference type="GO" id="GO:0016787">
    <property type="term" value="F:hydrolase activity"/>
    <property type="evidence" value="ECO:0007669"/>
    <property type="project" value="UniProtKB-KW"/>
</dbReference>
<organism evidence="3 4">
    <name type="scientific">Dongia sedimenti</name>
    <dbReference type="NCBI Taxonomy" id="3064282"/>
    <lineage>
        <taxon>Bacteria</taxon>
        <taxon>Pseudomonadati</taxon>
        <taxon>Pseudomonadota</taxon>
        <taxon>Alphaproteobacteria</taxon>
        <taxon>Rhodospirillales</taxon>
        <taxon>Dongiaceae</taxon>
        <taxon>Dongia</taxon>
    </lineage>
</organism>
<dbReference type="PRINTS" id="PR01790">
    <property type="entry name" value="SMP30FAMILY"/>
</dbReference>
<dbReference type="EMBL" id="JAUYVI010000006">
    <property type="protein sequence ID" value="MDQ7249999.1"/>
    <property type="molecule type" value="Genomic_DNA"/>
</dbReference>
<evidence type="ECO:0000259" key="2">
    <source>
        <dbReference type="Pfam" id="PF08450"/>
    </source>
</evidence>
<proteinExistence type="inferred from homology"/>
<dbReference type="RefSeq" id="WP_379958685.1">
    <property type="nucleotide sequence ID" value="NZ_JAUYVI010000006.1"/>
</dbReference>
<dbReference type="PANTHER" id="PTHR10907">
    <property type="entry name" value="REGUCALCIN"/>
    <property type="match status" value="1"/>
</dbReference>
<gene>
    <name evidence="3" type="ORF">Q8A70_20080</name>
</gene>
<keyword evidence="3" id="KW-0378">Hydrolase</keyword>
<protein>
    <submittedName>
        <fullName evidence="3">SMP-30/gluconolactonase/LRE family protein</fullName>
        <ecNumber evidence="3">3.1.1.99</ecNumber>
    </submittedName>
</protein>
<feature type="domain" description="SMP-30/Gluconolactonase/LRE-like region" evidence="2">
    <location>
        <begin position="20"/>
        <end position="263"/>
    </location>
</feature>
<dbReference type="EC" id="3.1.1.99" evidence="3"/>
<reference evidence="4" key="1">
    <citation type="submission" date="2023-08" db="EMBL/GenBank/DDBJ databases">
        <title>Rhodospirillaceae gen. nov., a novel taxon isolated from the Yangtze River Yuezi River estuary sludge.</title>
        <authorList>
            <person name="Ruan L."/>
        </authorList>
    </citation>
    <scope>NUCLEOTIDE SEQUENCE [LARGE SCALE GENOMIC DNA]</scope>
    <source>
        <strain evidence="4">R-7</strain>
    </source>
</reference>
<keyword evidence="4" id="KW-1185">Reference proteome</keyword>
<dbReference type="Gene3D" id="2.120.10.30">
    <property type="entry name" value="TolB, C-terminal domain"/>
    <property type="match status" value="1"/>
</dbReference>
<dbReference type="Pfam" id="PF08450">
    <property type="entry name" value="SGL"/>
    <property type="match status" value="1"/>
</dbReference>
<dbReference type="Proteomes" id="UP001230156">
    <property type="component" value="Unassembled WGS sequence"/>
</dbReference>